<gene>
    <name evidence="2" type="ORF">QU605_00200</name>
</gene>
<keyword evidence="1" id="KW-0472">Membrane</keyword>
<dbReference type="RefSeq" id="WP_289723241.1">
    <property type="nucleotide sequence ID" value="NZ_JAUDUY010000001.1"/>
</dbReference>
<evidence type="ECO:0008006" key="4">
    <source>
        <dbReference type="Google" id="ProtNLM"/>
    </source>
</evidence>
<keyword evidence="3" id="KW-1185">Reference proteome</keyword>
<reference evidence="2" key="1">
    <citation type="submission" date="2023-06" db="EMBL/GenBank/DDBJ databases">
        <title>Robiginitalea aurantiacus sp. nov. and Algoriphagus sediminis sp. nov., isolated from coastal sediment.</title>
        <authorList>
            <person name="Zhou Z.Y."/>
            <person name="An J."/>
            <person name="Jia Y.W."/>
            <person name="Du Z.J."/>
        </authorList>
    </citation>
    <scope>NUCLEOTIDE SEQUENCE</scope>
    <source>
        <strain evidence="2">M39</strain>
    </source>
</reference>
<protein>
    <recommendedName>
        <fullName evidence="4">Competence protein</fullName>
    </recommendedName>
</protein>
<name>A0ABT7WAD0_9FLAO</name>
<accession>A0ABT7WAD0</accession>
<sequence length="116" mass="13204">MAFEELKSDLSDSQEAAKEFIDSSVEYYKLRTFKFLMRAVIALTVVLFLGTIGLLALLFLSFAASIVIGSHLENYTYGFLIVGSFYIALGILGYAFRKKLDSRVLKNFSKFYFEDH</sequence>
<organism evidence="2 3">
    <name type="scientific">Robiginitalea aurantiaca</name>
    <dbReference type="NCBI Taxonomy" id="3056915"/>
    <lineage>
        <taxon>Bacteria</taxon>
        <taxon>Pseudomonadati</taxon>
        <taxon>Bacteroidota</taxon>
        <taxon>Flavobacteriia</taxon>
        <taxon>Flavobacteriales</taxon>
        <taxon>Flavobacteriaceae</taxon>
        <taxon>Robiginitalea</taxon>
    </lineage>
</organism>
<dbReference type="EMBL" id="JAUDUY010000001">
    <property type="protein sequence ID" value="MDM9629871.1"/>
    <property type="molecule type" value="Genomic_DNA"/>
</dbReference>
<keyword evidence="1" id="KW-1133">Transmembrane helix</keyword>
<evidence type="ECO:0000256" key="1">
    <source>
        <dbReference type="SAM" id="Phobius"/>
    </source>
</evidence>
<feature type="transmembrane region" description="Helical" evidence="1">
    <location>
        <begin position="75"/>
        <end position="96"/>
    </location>
</feature>
<evidence type="ECO:0000313" key="3">
    <source>
        <dbReference type="Proteomes" id="UP001174839"/>
    </source>
</evidence>
<comment type="caution">
    <text evidence="2">The sequence shown here is derived from an EMBL/GenBank/DDBJ whole genome shotgun (WGS) entry which is preliminary data.</text>
</comment>
<evidence type="ECO:0000313" key="2">
    <source>
        <dbReference type="EMBL" id="MDM9629871.1"/>
    </source>
</evidence>
<feature type="transmembrane region" description="Helical" evidence="1">
    <location>
        <begin position="39"/>
        <end position="69"/>
    </location>
</feature>
<keyword evidence="1" id="KW-0812">Transmembrane</keyword>
<proteinExistence type="predicted"/>
<dbReference type="Proteomes" id="UP001174839">
    <property type="component" value="Unassembled WGS sequence"/>
</dbReference>